<reference evidence="1 2" key="1">
    <citation type="submission" date="2024-07" db="EMBL/GenBank/DDBJ databases">
        <title>Section-level genome sequencing and comparative genomics of Aspergillus sections Usti and Cavernicolus.</title>
        <authorList>
            <consortium name="Lawrence Berkeley National Laboratory"/>
            <person name="Nybo J.L."/>
            <person name="Vesth T.C."/>
            <person name="Theobald S."/>
            <person name="Frisvad J.C."/>
            <person name="Larsen T.O."/>
            <person name="Kjaerboelling I."/>
            <person name="Rothschild-Mancinelli K."/>
            <person name="Lyhne E.K."/>
            <person name="Kogle M.E."/>
            <person name="Barry K."/>
            <person name="Clum A."/>
            <person name="Na H."/>
            <person name="Ledsgaard L."/>
            <person name="Lin J."/>
            <person name="Lipzen A."/>
            <person name="Kuo A."/>
            <person name="Riley R."/>
            <person name="Mondo S."/>
            <person name="Labutti K."/>
            <person name="Haridas S."/>
            <person name="Pangalinan J."/>
            <person name="Salamov A.A."/>
            <person name="Simmons B.A."/>
            <person name="Magnuson J.K."/>
            <person name="Chen J."/>
            <person name="Drula E."/>
            <person name="Henrissat B."/>
            <person name="Wiebenga A."/>
            <person name="Lubbers R.J."/>
            <person name="Gomes A.C."/>
            <person name="Makela M.R."/>
            <person name="Stajich J."/>
            <person name="Grigoriev I.V."/>
            <person name="Mortensen U.H."/>
            <person name="De Vries R.P."/>
            <person name="Baker S.E."/>
            <person name="Andersen M.R."/>
        </authorList>
    </citation>
    <scope>NUCLEOTIDE SEQUENCE [LARGE SCALE GENOMIC DNA]</scope>
    <source>
        <strain evidence="1 2">CBS 588.65</strain>
    </source>
</reference>
<sequence length="100" mass="10909">MGVCARDWSHLCATGACCLSSHDTHTELPDQQWYICALVAIHRIMQGSVSLEIPNVGVGVALVVEEELDQVYFDIAANSTHKRGPILEILEIKLGSFADT</sequence>
<keyword evidence="2" id="KW-1185">Reference proteome</keyword>
<dbReference type="EMBL" id="JBFXLT010000001">
    <property type="protein sequence ID" value="KAL2822870.1"/>
    <property type="molecule type" value="Genomic_DNA"/>
</dbReference>
<evidence type="ECO:0000313" key="1">
    <source>
        <dbReference type="EMBL" id="KAL2822870.1"/>
    </source>
</evidence>
<dbReference type="Proteomes" id="UP001610334">
    <property type="component" value="Unassembled WGS sequence"/>
</dbReference>
<gene>
    <name evidence="1" type="ORF">BJX63DRAFT_741</name>
</gene>
<accession>A0ABR4I5A5</accession>
<protein>
    <submittedName>
        <fullName evidence="1">Uncharacterized protein</fullName>
    </submittedName>
</protein>
<evidence type="ECO:0000313" key="2">
    <source>
        <dbReference type="Proteomes" id="UP001610334"/>
    </source>
</evidence>
<comment type="caution">
    <text evidence="1">The sequence shown here is derived from an EMBL/GenBank/DDBJ whole genome shotgun (WGS) entry which is preliminary data.</text>
</comment>
<organism evidence="1 2">
    <name type="scientific">Aspergillus granulosus</name>
    <dbReference type="NCBI Taxonomy" id="176169"/>
    <lineage>
        <taxon>Eukaryota</taxon>
        <taxon>Fungi</taxon>
        <taxon>Dikarya</taxon>
        <taxon>Ascomycota</taxon>
        <taxon>Pezizomycotina</taxon>
        <taxon>Eurotiomycetes</taxon>
        <taxon>Eurotiomycetidae</taxon>
        <taxon>Eurotiales</taxon>
        <taxon>Aspergillaceae</taxon>
        <taxon>Aspergillus</taxon>
        <taxon>Aspergillus subgen. Nidulantes</taxon>
    </lineage>
</organism>
<proteinExistence type="predicted"/>
<name>A0ABR4I5A5_9EURO</name>